<organism evidence="4 5">
    <name type="scientific">Chromohalobacter japonicus</name>
    <dbReference type="NCBI Taxonomy" id="223900"/>
    <lineage>
        <taxon>Bacteria</taxon>
        <taxon>Pseudomonadati</taxon>
        <taxon>Pseudomonadota</taxon>
        <taxon>Gammaproteobacteria</taxon>
        <taxon>Oceanospirillales</taxon>
        <taxon>Halomonadaceae</taxon>
        <taxon>Chromohalobacter</taxon>
    </lineage>
</organism>
<keyword evidence="5" id="KW-1185">Reference proteome</keyword>
<comment type="similarity">
    <text evidence="1">Belongs to the TonB-dependent receptor family.</text>
</comment>
<keyword evidence="1" id="KW-0813">Transport</keyword>
<name>A0A1Q8T8H2_9GAMM</name>
<evidence type="ECO:0000256" key="1">
    <source>
        <dbReference type="PROSITE-ProRule" id="PRU01360"/>
    </source>
</evidence>
<dbReference type="SUPFAM" id="SSF56935">
    <property type="entry name" value="Porins"/>
    <property type="match status" value="1"/>
</dbReference>
<dbReference type="EMBL" id="MSDQ01000048">
    <property type="protein sequence ID" value="OLO09928.1"/>
    <property type="molecule type" value="Genomic_DNA"/>
</dbReference>
<reference evidence="4 5" key="1">
    <citation type="submission" date="2016-12" db="EMBL/GenBank/DDBJ databases">
        <title>Draft genome sequences of strains Salinicola socius SMB35, Salinicola sp. MH3R3-1 and Chromohalobacter sp. SMB17 from the Verkhnekamsk potash mining region of Russia.</title>
        <authorList>
            <person name="Mavrodi D.V."/>
            <person name="Olsson B.E."/>
            <person name="Korsakova E.S."/>
            <person name="Pyankova A."/>
            <person name="Mavrodi O.V."/>
            <person name="Plotnikova E.G."/>
        </authorList>
    </citation>
    <scope>NUCLEOTIDE SEQUENCE [LARGE SCALE GENOMIC DNA]</scope>
    <source>
        <strain evidence="4 5">SMB17</strain>
    </source>
</reference>
<sequence>MTHRYLNTSLLLGALSVSSVAFAQSSSPEVMEVTAPRLDRELYTTPAAVSVIEHDDIAAGQQRVRLDESLVRVPGVFLQNRDNFAQGERLAIRGFGARAPFGVRGVTVMTDGIPYTLPDGQAQLDAIDLDSAERIEVIRGPSSVLYGNAAGGVLSVTTADGRDDQKTRLGAEIGS</sequence>
<dbReference type="PANTHER" id="PTHR30069:SF28">
    <property type="entry name" value="TONB-DEPENDENT RECEPTOR YNCD-RELATED"/>
    <property type="match status" value="1"/>
</dbReference>
<comment type="subcellular location">
    <subcellularLocation>
        <location evidence="1">Cell outer membrane</location>
        <topology evidence="1">Multi-pass membrane protein</topology>
    </subcellularLocation>
</comment>
<keyword evidence="1" id="KW-0472">Membrane</keyword>
<proteinExistence type="inferred from homology"/>
<evidence type="ECO:0000313" key="4">
    <source>
        <dbReference type="EMBL" id="OLO09928.1"/>
    </source>
</evidence>
<keyword evidence="4" id="KW-0675">Receptor</keyword>
<dbReference type="InterPro" id="IPR012910">
    <property type="entry name" value="Plug_dom"/>
</dbReference>
<evidence type="ECO:0000256" key="2">
    <source>
        <dbReference type="SAM" id="SignalP"/>
    </source>
</evidence>
<dbReference type="GO" id="GO:0015344">
    <property type="term" value="F:siderophore uptake transmembrane transporter activity"/>
    <property type="evidence" value="ECO:0007669"/>
    <property type="project" value="TreeGrafter"/>
</dbReference>
<gene>
    <name evidence="4" type="ORF">BTW10_17215</name>
</gene>
<protein>
    <submittedName>
        <fullName evidence="4">TonB-dependent receptor</fullName>
    </submittedName>
</protein>
<dbReference type="PANTHER" id="PTHR30069">
    <property type="entry name" value="TONB-DEPENDENT OUTER MEMBRANE RECEPTOR"/>
    <property type="match status" value="1"/>
</dbReference>
<comment type="caution">
    <text evidence="4">The sequence shown here is derived from an EMBL/GenBank/DDBJ whole genome shotgun (WGS) entry which is preliminary data.</text>
</comment>
<keyword evidence="1" id="KW-0998">Cell outer membrane</keyword>
<feature type="non-terminal residue" evidence="4">
    <location>
        <position position="175"/>
    </location>
</feature>
<dbReference type="Gene3D" id="2.170.130.10">
    <property type="entry name" value="TonB-dependent receptor, plug domain"/>
    <property type="match status" value="1"/>
</dbReference>
<dbReference type="RefSeq" id="WP_175575932.1">
    <property type="nucleotide sequence ID" value="NZ_MSDQ01000048.1"/>
</dbReference>
<dbReference type="AlphaFoldDB" id="A0A1Q8T8H2"/>
<feature type="signal peptide" evidence="2">
    <location>
        <begin position="1"/>
        <end position="23"/>
    </location>
</feature>
<evidence type="ECO:0000313" key="5">
    <source>
        <dbReference type="Proteomes" id="UP000186806"/>
    </source>
</evidence>
<dbReference type="Pfam" id="PF07715">
    <property type="entry name" value="Plug"/>
    <property type="match status" value="1"/>
</dbReference>
<dbReference type="Proteomes" id="UP000186806">
    <property type="component" value="Unassembled WGS sequence"/>
</dbReference>
<dbReference type="InterPro" id="IPR039426">
    <property type="entry name" value="TonB-dep_rcpt-like"/>
</dbReference>
<keyword evidence="1" id="KW-0812">Transmembrane</keyword>
<dbReference type="InterPro" id="IPR037066">
    <property type="entry name" value="Plug_dom_sf"/>
</dbReference>
<feature type="domain" description="TonB-dependent receptor plug" evidence="3">
    <location>
        <begin position="43"/>
        <end position="153"/>
    </location>
</feature>
<dbReference type="GO" id="GO:0044718">
    <property type="term" value="P:siderophore transmembrane transport"/>
    <property type="evidence" value="ECO:0007669"/>
    <property type="project" value="TreeGrafter"/>
</dbReference>
<dbReference type="PROSITE" id="PS52016">
    <property type="entry name" value="TONB_DEPENDENT_REC_3"/>
    <property type="match status" value="1"/>
</dbReference>
<evidence type="ECO:0000259" key="3">
    <source>
        <dbReference type="Pfam" id="PF07715"/>
    </source>
</evidence>
<feature type="chain" id="PRO_5012570622" evidence="2">
    <location>
        <begin position="24"/>
        <end position="175"/>
    </location>
</feature>
<keyword evidence="2" id="KW-0732">Signal</keyword>
<dbReference type="GO" id="GO:0009279">
    <property type="term" value="C:cell outer membrane"/>
    <property type="evidence" value="ECO:0007669"/>
    <property type="project" value="UniProtKB-SubCell"/>
</dbReference>
<accession>A0A1Q8T8H2</accession>
<keyword evidence="1" id="KW-1134">Transmembrane beta strand</keyword>